<reference evidence="1" key="1">
    <citation type="journal article" date="2020" name="Stud. Mycol.">
        <title>101 Dothideomycetes genomes: a test case for predicting lifestyles and emergence of pathogens.</title>
        <authorList>
            <person name="Haridas S."/>
            <person name="Albert R."/>
            <person name="Binder M."/>
            <person name="Bloem J."/>
            <person name="Labutti K."/>
            <person name="Salamov A."/>
            <person name="Andreopoulos B."/>
            <person name="Baker S."/>
            <person name="Barry K."/>
            <person name="Bills G."/>
            <person name="Bluhm B."/>
            <person name="Cannon C."/>
            <person name="Castanera R."/>
            <person name="Culley D."/>
            <person name="Daum C."/>
            <person name="Ezra D."/>
            <person name="Gonzalez J."/>
            <person name="Henrissat B."/>
            <person name="Kuo A."/>
            <person name="Liang C."/>
            <person name="Lipzen A."/>
            <person name="Lutzoni F."/>
            <person name="Magnuson J."/>
            <person name="Mondo S."/>
            <person name="Nolan M."/>
            <person name="Ohm R."/>
            <person name="Pangilinan J."/>
            <person name="Park H.-J."/>
            <person name="Ramirez L."/>
            <person name="Alfaro M."/>
            <person name="Sun H."/>
            <person name="Tritt A."/>
            <person name="Yoshinaga Y."/>
            <person name="Zwiers L.-H."/>
            <person name="Turgeon B."/>
            <person name="Goodwin S."/>
            <person name="Spatafora J."/>
            <person name="Crous P."/>
            <person name="Grigoriev I."/>
        </authorList>
    </citation>
    <scope>NUCLEOTIDE SEQUENCE</scope>
    <source>
        <strain evidence="1">CBS 119925</strain>
    </source>
</reference>
<dbReference type="InterPro" id="IPR024222">
    <property type="entry name" value="Ten1_fungal"/>
</dbReference>
<dbReference type="OrthoDB" id="5275361at2759"/>
<sequence>MSTAPPPSKLVLLGDLTHCEAGQKVRFLGCVEEYVARDAVLRLKHNYPPSKKPVIACVDASIVLETIKRHELEVGAWINVIGYVQPRKKDVCVQAIAVWDAVIVDLETYQRAVEARSKSET</sequence>
<dbReference type="Pfam" id="PF12658">
    <property type="entry name" value="Ten1"/>
    <property type="match status" value="1"/>
</dbReference>
<evidence type="ECO:0000313" key="2">
    <source>
        <dbReference type="Proteomes" id="UP000799440"/>
    </source>
</evidence>
<dbReference type="InterPro" id="IPR012340">
    <property type="entry name" value="NA-bd_OB-fold"/>
</dbReference>
<name>A0A6A6V3I7_9PLEO</name>
<dbReference type="GO" id="GO:0043047">
    <property type="term" value="F:single-stranded telomeric DNA binding"/>
    <property type="evidence" value="ECO:0007669"/>
    <property type="project" value="InterPro"/>
</dbReference>
<gene>
    <name evidence="1" type="ORF">M011DRAFT_480476</name>
</gene>
<dbReference type="GO" id="GO:1990879">
    <property type="term" value="C:CST complex"/>
    <property type="evidence" value="ECO:0007669"/>
    <property type="project" value="InterPro"/>
</dbReference>
<dbReference type="GO" id="GO:0016233">
    <property type="term" value="P:telomere capping"/>
    <property type="evidence" value="ECO:0007669"/>
    <property type="project" value="InterPro"/>
</dbReference>
<organism evidence="1 2">
    <name type="scientific">Sporormia fimetaria CBS 119925</name>
    <dbReference type="NCBI Taxonomy" id="1340428"/>
    <lineage>
        <taxon>Eukaryota</taxon>
        <taxon>Fungi</taxon>
        <taxon>Dikarya</taxon>
        <taxon>Ascomycota</taxon>
        <taxon>Pezizomycotina</taxon>
        <taxon>Dothideomycetes</taxon>
        <taxon>Pleosporomycetidae</taxon>
        <taxon>Pleosporales</taxon>
        <taxon>Sporormiaceae</taxon>
        <taxon>Sporormia</taxon>
    </lineage>
</organism>
<evidence type="ECO:0000313" key="1">
    <source>
        <dbReference type="EMBL" id="KAF2743737.1"/>
    </source>
</evidence>
<proteinExistence type="predicted"/>
<dbReference type="EMBL" id="MU006594">
    <property type="protein sequence ID" value="KAF2743737.1"/>
    <property type="molecule type" value="Genomic_DNA"/>
</dbReference>
<dbReference type="Gene3D" id="2.40.50.140">
    <property type="entry name" value="Nucleic acid-binding proteins"/>
    <property type="match status" value="1"/>
</dbReference>
<accession>A0A6A6V3I7</accession>
<keyword evidence="2" id="KW-1185">Reference proteome</keyword>
<evidence type="ECO:0008006" key="3">
    <source>
        <dbReference type="Google" id="ProtNLM"/>
    </source>
</evidence>
<protein>
    <recommendedName>
        <fullName evidence="3">CST complex subunit Ten1</fullName>
    </recommendedName>
</protein>
<dbReference type="AlphaFoldDB" id="A0A6A6V3I7"/>
<dbReference type="Proteomes" id="UP000799440">
    <property type="component" value="Unassembled WGS sequence"/>
</dbReference>